<dbReference type="Pfam" id="PF07179">
    <property type="entry name" value="SseB"/>
    <property type="match status" value="1"/>
</dbReference>
<dbReference type="InterPro" id="IPR009839">
    <property type="entry name" value="SseB_N"/>
</dbReference>
<dbReference type="Proteomes" id="UP000886757">
    <property type="component" value="Unassembled WGS sequence"/>
</dbReference>
<evidence type="ECO:0000313" key="3">
    <source>
        <dbReference type="Proteomes" id="UP000886757"/>
    </source>
</evidence>
<feature type="domain" description="SseB protein N-terminal" evidence="1">
    <location>
        <begin position="158"/>
        <end position="249"/>
    </location>
</feature>
<comment type="caution">
    <text evidence="2">The sequence shown here is derived from an EMBL/GenBank/DDBJ whole genome shotgun (WGS) entry which is preliminary data.</text>
</comment>
<organism evidence="2 3">
    <name type="scientific">Candidatus Choladousia intestinavium</name>
    <dbReference type="NCBI Taxonomy" id="2840727"/>
    <lineage>
        <taxon>Bacteria</taxon>
        <taxon>Bacillati</taxon>
        <taxon>Bacillota</taxon>
        <taxon>Clostridia</taxon>
        <taxon>Lachnospirales</taxon>
        <taxon>Lachnospiraceae</taxon>
        <taxon>Lachnospiraceae incertae sedis</taxon>
        <taxon>Candidatus Choladousia</taxon>
    </lineage>
</organism>
<reference evidence="2" key="2">
    <citation type="journal article" date="2021" name="PeerJ">
        <title>Extensive microbial diversity within the chicken gut microbiome revealed by metagenomics and culture.</title>
        <authorList>
            <person name="Gilroy R."/>
            <person name="Ravi A."/>
            <person name="Getino M."/>
            <person name="Pursley I."/>
            <person name="Horton D.L."/>
            <person name="Alikhan N.F."/>
            <person name="Baker D."/>
            <person name="Gharbi K."/>
            <person name="Hall N."/>
            <person name="Watson M."/>
            <person name="Adriaenssens E.M."/>
            <person name="Foster-Nyarko E."/>
            <person name="Jarju S."/>
            <person name="Secka A."/>
            <person name="Antonio M."/>
            <person name="Oren A."/>
            <person name="Chaudhuri R.R."/>
            <person name="La Ragione R."/>
            <person name="Hildebrand F."/>
            <person name="Pallen M.J."/>
        </authorList>
    </citation>
    <scope>NUCLEOTIDE SEQUENCE</scope>
    <source>
        <strain evidence="2">ChiSjej4B22-8148</strain>
    </source>
</reference>
<proteinExistence type="predicted"/>
<dbReference type="EMBL" id="DVGK01000147">
    <property type="protein sequence ID" value="HIR14758.1"/>
    <property type="molecule type" value="Genomic_DNA"/>
</dbReference>
<gene>
    <name evidence="2" type="ORF">IAB31_12640</name>
</gene>
<name>A0A9D1DBH2_9FIRM</name>
<evidence type="ECO:0000313" key="2">
    <source>
        <dbReference type="EMBL" id="HIR14758.1"/>
    </source>
</evidence>
<dbReference type="AlphaFoldDB" id="A0A9D1DBH2"/>
<sequence>MAVDKRFLIKSVQKKNEMIVAYCAYTNMPFVICDPESYNDQVWIFDNEPLLQEFAKEYTQKKILLKGIKYENKNFLGFFSMLYQIGVNELVFVTEGGKEYLDLEELVKKPDFSRLPKEKQPVTNPQLQLTGLYFMQEASRPIPNEEKTSLRDLEEELAVNLVKARYIIPIEMLEGPENDVEKLKNKKYRLPILKNKQEEALQPLFTDPVEFAKFNRENKFKALAMPFNQLAKLAVKDAKGFILNPGGFHLVMPKGLLDGLAKRFPDLVNAKQQ</sequence>
<protein>
    <submittedName>
        <fullName evidence="2">SseB family protein</fullName>
    </submittedName>
</protein>
<accession>A0A9D1DBH2</accession>
<evidence type="ECO:0000259" key="1">
    <source>
        <dbReference type="Pfam" id="PF07179"/>
    </source>
</evidence>
<reference evidence="2" key="1">
    <citation type="submission" date="2020-10" db="EMBL/GenBank/DDBJ databases">
        <authorList>
            <person name="Gilroy R."/>
        </authorList>
    </citation>
    <scope>NUCLEOTIDE SEQUENCE</scope>
    <source>
        <strain evidence="2">ChiSjej4B22-8148</strain>
    </source>
</reference>